<sequence>MPLPRRCRGPVMSICNDGMHASTHCRRGRRPSREWDDLDDLRGPLAGKPSGSPRQESNLYPTLRRRVHYPLCYEEQGPYCSRCLPIAPIEYSRQGADEHHSGAVSGDPASVLPIYRNR</sequence>
<gene>
    <name evidence="2" type="ORF">ACCAA_770011</name>
</gene>
<dbReference type="STRING" id="1860102.ACCAA_770011"/>
<evidence type="ECO:0000313" key="2">
    <source>
        <dbReference type="EMBL" id="SBT09780.1"/>
    </source>
</evidence>
<feature type="region of interest" description="Disordered" evidence="1">
    <location>
        <begin position="18"/>
        <end position="61"/>
    </location>
</feature>
<dbReference type="AlphaFoldDB" id="A0A1A8XXU3"/>
<protein>
    <submittedName>
        <fullName evidence="2">Uncharacterized protein</fullName>
    </submittedName>
</protein>
<proteinExistence type="predicted"/>
<organism evidence="2 3">
    <name type="scientific">Candidatus Accumulibacter aalborgensis</name>
    <dbReference type="NCBI Taxonomy" id="1860102"/>
    <lineage>
        <taxon>Bacteria</taxon>
        <taxon>Pseudomonadati</taxon>
        <taxon>Pseudomonadota</taxon>
        <taxon>Betaproteobacteria</taxon>
        <taxon>Candidatus Accumulibacter</taxon>
    </lineage>
</organism>
<dbReference type="Proteomes" id="UP000199169">
    <property type="component" value="Unassembled WGS sequence"/>
</dbReference>
<evidence type="ECO:0000256" key="1">
    <source>
        <dbReference type="SAM" id="MobiDB-lite"/>
    </source>
</evidence>
<reference evidence="2 3" key="1">
    <citation type="submission" date="2016-06" db="EMBL/GenBank/DDBJ databases">
        <authorList>
            <person name="Kjaerup R.B."/>
            <person name="Dalgaard T.S."/>
            <person name="Juul-Madsen H.R."/>
        </authorList>
    </citation>
    <scope>NUCLEOTIDE SEQUENCE [LARGE SCALE GENOMIC DNA]</scope>
    <source>
        <strain evidence="2">3</strain>
    </source>
</reference>
<feature type="region of interest" description="Disordered" evidence="1">
    <location>
        <begin position="94"/>
        <end position="118"/>
    </location>
</feature>
<keyword evidence="3" id="KW-1185">Reference proteome</keyword>
<accession>A0A1A8XXU3</accession>
<name>A0A1A8XXU3_9PROT</name>
<dbReference type="EMBL" id="FLQX01000157">
    <property type="protein sequence ID" value="SBT09780.1"/>
    <property type="molecule type" value="Genomic_DNA"/>
</dbReference>
<evidence type="ECO:0000313" key="3">
    <source>
        <dbReference type="Proteomes" id="UP000199169"/>
    </source>
</evidence>